<evidence type="ECO:0000313" key="1">
    <source>
        <dbReference type="EMBL" id="VDN63861.1"/>
    </source>
</evidence>
<gene>
    <name evidence="1" type="ORF">POT9AD_2886</name>
</gene>
<proteinExistence type="predicted"/>
<sequence>MGNPVRSEGVALWGDIAWLESRVGGMIPSGTAGFREPASGRKPGGKARV</sequence>
<protein>
    <submittedName>
        <fullName evidence="1">Uncharacterized protein</fullName>
    </submittedName>
</protein>
<dbReference type="EMBL" id="LR130779">
    <property type="protein sequence ID" value="VDN63861.1"/>
    <property type="molecule type" value="Genomic_DNA"/>
</dbReference>
<dbReference type="AlphaFoldDB" id="A0A653B5E4"/>
<accession>A0A653B5E4</accession>
<name>A0A653B5E4_ECTOL</name>
<organism evidence="1">
    <name type="scientific">Ectopseudomonas oleovorans</name>
    <name type="common">Pseudomonas oleovorans</name>
    <dbReference type="NCBI Taxonomy" id="301"/>
    <lineage>
        <taxon>Bacteria</taxon>
        <taxon>Pseudomonadati</taxon>
        <taxon>Pseudomonadota</taxon>
        <taxon>Gammaproteobacteria</taxon>
        <taxon>Pseudomonadales</taxon>
        <taxon>Pseudomonadaceae</taxon>
        <taxon>Ectopseudomonas</taxon>
    </lineage>
</organism>
<reference evidence="1" key="1">
    <citation type="submission" date="2018-11" db="EMBL/GenBank/DDBJ databases">
        <authorList>
            <consortium name="Genoscope - CEA"/>
            <person name="William W."/>
        </authorList>
    </citation>
    <scope>NUCLEOTIDE SEQUENCE [LARGE SCALE GENOMIC DNA]</scope>
    <source>
        <strain evidence="1">T9AD</strain>
    </source>
</reference>